<dbReference type="PANTHER" id="PTHR43394:SF1">
    <property type="entry name" value="ATP-BINDING CASSETTE SUB-FAMILY B MEMBER 10, MITOCHONDRIAL"/>
    <property type="match status" value="1"/>
</dbReference>
<keyword evidence="4" id="KW-1003">Cell membrane</keyword>
<dbReference type="InterPro" id="IPR003439">
    <property type="entry name" value="ABC_transporter-like_ATP-bd"/>
</dbReference>
<keyword evidence="9 10" id="KW-0472">Membrane</keyword>
<evidence type="ECO:0000256" key="9">
    <source>
        <dbReference type="ARBA" id="ARBA00023136"/>
    </source>
</evidence>
<gene>
    <name evidence="13" type="ordered locus">MBIO_0856</name>
</gene>
<evidence type="ECO:0000259" key="12">
    <source>
        <dbReference type="PROSITE" id="PS50929"/>
    </source>
</evidence>
<feature type="domain" description="ABC transporter" evidence="11">
    <location>
        <begin position="378"/>
        <end position="613"/>
    </location>
</feature>
<accession>C4XG49</accession>
<dbReference type="HOGENOM" id="CLU_000604_84_3_14"/>
<keyword evidence="6" id="KW-0547">Nucleotide-binding</keyword>
<name>C4XG49_MYCFP</name>
<dbReference type="Gene3D" id="1.20.1560.10">
    <property type="entry name" value="ABC transporter type 1, transmembrane domain"/>
    <property type="match status" value="1"/>
</dbReference>
<evidence type="ECO:0000256" key="1">
    <source>
        <dbReference type="ARBA" id="ARBA00004651"/>
    </source>
</evidence>
<dbReference type="SUPFAM" id="SSF90123">
    <property type="entry name" value="ABC transporter transmembrane region"/>
    <property type="match status" value="1"/>
</dbReference>
<feature type="domain" description="ABC transmembrane type-1" evidence="12">
    <location>
        <begin position="41"/>
        <end position="342"/>
    </location>
</feature>
<evidence type="ECO:0000256" key="2">
    <source>
        <dbReference type="ARBA" id="ARBA00005417"/>
    </source>
</evidence>
<dbReference type="PROSITE" id="PS00211">
    <property type="entry name" value="ABC_TRANSPORTER_1"/>
    <property type="match status" value="1"/>
</dbReference>
<keyword evidence="7" id="KW-0067">ATP-binding</keyword>
<evidence type="ECO:0008006" key="15">
    <source>
        <dbReference type="Google" id="ProtNLM"/>
    </source>
</evidence>
<evidence type="ECO:0000256" key="3">
    <source>
        <dbReference type="ARBA" id="ARBA00022448"/>
    </source>
</evidence>
<keyword evidence="5 10" id="KW-0812">Transmembrane</keyword>
<dbReference type="InterPro" id="IPR011527">
    <property type="entry name" value="ABC1_TM_dom"/>
</dbReference>
<evidence type="ECO:0000256" key="7">
    <source>
        <dbReference type="ARBA" id="ARBA00022840"/>
    </source>
</evidence>
<evidence type="ECO:0000256" key="4">
    <source>
        <dbReference type="ARBA" id="ARBA00022475"/>
    </source>
</evidence>
<dbReference type="InterPro" id="IPR003593">
    <property type="entry name" value="AAA+_ATPase"/>
</dbReference>
<dbReference type="Pfam" id="PF00664">
    <property type="entry name" value="ABC_membrane"/>
    <property type="match status" value="1"/>
</dbReference>
<evidence type="ECO:0000313" key="13">
    <source>
        <dbReference type="EMBL" id="BAH70121.1"/>
    </source>
</evidence>
<evidence type="ECO:0000256" key="8">
    <source>
        <dbReference type="ARBA" id="ARBA00022989"/>
    </source>
</evidence>
<dbReference type="PROSITE" id="PS50929">
    <property type="entry name" value="ABC_TM1F"/>
    <property type="match status" value="1"/>
</dbReference>
<dbReference type="FunFam" id="3.40.50.300:FF:000221">
    <property type="entry name" value="Multidrug ABC transporter ATP-binding protein"/>
    <property type="match status" value="1"/>
</dbReference>
<dbReference type="InterPro" id="IPR036640">
    <property type="entry name" value="ABC1_TM_sf"/>
</dbReference>
<keyword evidence="14" id="KW-1185">Reference proteome</keyword>
<dbReference type="AlphaFoldDB" id="C4XG49"/>
<proteinExistence type="inferred from homology"/>
<dbReference type="SMART" id="SM00382">
    <property type="entry name" value="AAA"/>
    <property type="match status" value="1"/>
</dbReference>
<evidence type="ECO:0000313" key="14">
    <source>
        <dbReference type="Proteomes" id="UP000006810"/>
    </source>
</evidence>
<comment type="similarity">
    <text evidence="2">Belongs to the ABC transporter superfamily.</text>
</comment>
<protein>
    <recommendedName>
        <fullName evidence="15">ABC transporter ATP-binding protein</fullName>
    </recommendedName>
</protein>
<feature type="transmembrane region" description="Helical" evidence="10">
    <location>
        <begin position="278"/>
        <end position="302"/>
    </location>
</feature>
<dbReference type="InterPro" id="IPR017871">
    <property type="entry name" value="ABC_transporter-like_CS"/>
</dbReference>
<dbReference type="Proteomes" id="UP000006810">
    <property type="component" value="Chromosome"/>
</dbReference>
<dbReference type="GO" id="GO:0015421">
    <property type="term" value="F:ABC-type oligopeptide transporter activity"/>
    <property type="evidence" value="ECO:0007669"/>
    <property type="project" value="TreeGrafter"/>
</dbReference>
<dbReference type="PATRIC" id="fig|496833.3.peg.453"/>
<evidence type="ECO:0000256" key="6">
    <source>
        <dbReference type="ARBA" id="ARBA00022741"/>
    </source>
</evidence>
<dbReference type="KEGG" id="mfp:MBIO_0856"/>
<evidence type="ECO:0000256" key="10">
    <source>
        <dbReference type="SAM" id="Phobius"/>
    </source>
</evidence>
<feature type="transmembrane region" description="Helical" evidence="10">
    <location>
        <begin position="200"/>
        <end position="220"/>
    </location>
</feature>
<dbReference type="GO" id="GO:0016887">
    <property type="term" value="F:ATP hydrolysis activity"/>
    <property type="evidence" value="ECO:0007669"/>
    <property type="project" value="InterPro"/>
</dbReference>
<evidence type="ECO:0000259" key="11">
    <source>
        <dbReference type="PROSITE" id="PS50893"/>
    </source>
</evidence>
<dbReference type="PROSITE" id="PS50893">
    <property type="entry name" value="ABC_TRANSPORTER_2"/>
    <property type="match status" value="1"/>
</dbReference>
<sequence length="617" mass="70046">MLYILIIKKFYNRKSIYYILQGGIMFKLIKMLPIKIKLAFLFGSLLVFINIIFTLLLPNIISQFIRLLFVDDYSKVETLSFFNGRWEVRGTCKDLITYLSIAVVCQTILAATLTFTSTLMIVWPAEQSSRFFRNALFNKIQKLSLKNIADLKPESIITRVSNDVAIFWEFLVNGSSILIRGFFLVIGGGVLAILNDPKMSLSVLAVVPVIFVLVLVIGLTTNPLLKKTQKVVEEITKATDENILGARVIKTFNLEETRKKRFSEYNHRWYKVQFKTNMIFAFAVPIFYASINLLIIGIYAFAGHRMYTEVATLDSLVKVNIFIEYLFSISFGLLMTIQFLTSMFRARVSAGRINEILETKIDPLFIKDGKQLTNNFDLEVQNLSFRYYETSPSYSLMNINVKLPYKQTLGIIGPTGSGKSTFINLLLNNYVYDEGSIKIGGQEVKEINTKNLHETVGIVYQEALLYTGTIRSNLLWAKPDATDEEMREALKNACADDFVNKFEDGLDHKVVQGARNLSGGQKQRISIARSLLRKPKILILDDSTSALDNITTRKVINNIKNNYDCSTILISQKIGAIKNADNIMVLTNGAVMDQGKHGHLIKTCDFYQKIYETQLEQ</sequence>
<feature type="transmembrane region" description="Helical" evidence="10">
    <location>
        <begin position="322"/>
        <end position="344"/>
    </location>
</feature>
<feature type="transmembrane region" description="Helical" evidence="10">
    <location>
        <begin position="95"/>
        <end position="123"/>
    </location>
</feature>
<dbReference type="PANTHER" id="PTHR43394">
    <property type="entry name" value="ATP-DEPENDENT PERMEASE MDL1, MITOCHONDRIAL"/>
    <property type="match status" value="1"/>
</dbReference>
<dbReference type="InterPro" id="IPR027417">
    <property type="entry name" value="P-loop_NTPase"/>
</dbReference>
<keyword evidence="8 10" id="KW-1133">Transmembrane helix</keyword>
<dbReference type="SUPFAM" id="SSF52540">
    <property type="entry name" value="P-loop containing nucleoside triphosphate hydrolases"/>
    <property type="match status" value="1"/>
</dbReference>
<dbReference type="EMBL" id="AP009608">
    <property type="protein sequence ID" value="BAH70121.1"/>
    <property type="molecule type" value="Genomic_DNA"/>
</dbReference>
<keyword evidence="3" id="KW-0813">Transport</keyword>
<evidence type="ECO:0000256" key="5">
    <source>
        <dbReference type="ARBA" id="ARBA00022692"/>
    </source>
</evidence>
<dbReference type="GO" id="GO:0005886">
    <property type="term" value="C:plasma membrane"/>
    <property type="evidence" value="ECO:0007669"/>
    <property type="project" value="UniProtKB-SubCell"/>
</dbReference>
<dbReference type="eggNOG" id="COG1132">
    <property type="taxonomic scope" value="Bacteria"/>
</dbReference>
<reference evidence="13 14" key="1">
    <citation type="journal article" date="2009" name="Curr. Microbiol.">
        <title>Molecular cloning and expression of a novel cholinephosphotransferase involved in glycoglycerophospholipid biosynthesis of Mycoplasma fermentans.</title>
        <authorList>
            <person name="Ishida N."/>
            <person name="Irikura D."/>
            <person name="Matsuda K."/>
            <person name="Sato S."/>
            <person name="Asano K."/>
        </authorList>
    </citation>
    <scope>NUCLEOTIDE SEQUENCE [LARGE SCALE GENOMIC DNA]</scope>
    <source>
        <strain evidence="14">ATCC 19989 / NBRC 14854 / NCTC 10117 / PG18</strain>
    </source>
</reference>
<dbReference type="Pfam" id="PF00005">
    <property type="entry name" value="ABC_tran"/>
    <property type="match status" value="1"/>
</dbReference>
<feature type="transmembrane region" description="Helical" evidence="10">
    <location>
        <begin position="177"/>
        <end position="194"/>
    </location>
</feature>
<dbReference type="InterPro" id="IPR039421">
    <property type="entry name" value="Type_1_exporter"/>
</dbReference>
<organism evidence="13 14">
    <name type="scientific">Mycoplasmopsis fermentans (strain ATCC 19989 / NBRC 14854 / NCTC 10117 / PG18)</name>
    <name type="common">Mycoplasma fermentans</name>
    <dbReference type="NCBI Taxonomy" id="496833"/>
    <lineage>
        <taxon>Bacteria</taxon>
        <taxon>Bacillati</taxon>
        <taxon>Mycoplasmatota</taxon>
        <taxon>Mycoplasmoidales</taxon>
        <taxon>Metamycoplasmataceae</taxon>
        <taxon>Mycoplasmopsis</taxon>
    </lineage>
</organism>
<dbReference type="GO" id="GO:0005524">
    <property type="term" value="F:ATP binding"/>
    <property type="evidence" value="ECO:0007669"/>
    <property type="project" value="UniProtKB-KW"/>
</dbReference>
<feature type="transmembrane region" description="Helical" evidence="10">
    <location>
        <begin position="38"/>
        <end position="61"/>
    </location>
</feature>
<dbReference type="CDD" id="cd18548">
    <property type="entry name" value="ABC_6TM_Tm287_like"/>
    <property type="match status" value="1"/>
</dbReference>
<dbReference type="Gene3D" id="3.40.50.300">
    <property type="entry name" value="P-loop containing nucleotide triphosphate hydrolases"/>
    <property type="match status" value="1"/>
</dbReference>
<comment type="subcellular location">
    <subcellularLocation>
        <location evidence="1">Cell membrane</location>
        <topology evidence="1">Multi-pass membrane protein</topology>
    </subcellularLocation>
</comment>